<dbReference type="SMART" id="SM00233">
    <property type="entry name" value="PH"/>
    <property type="match status" value="1"/>
</dbReference>
<feature type="domain" description="Rho-GAP" evidence="8">
    <location>
        <begin position="688"/>
        <end position="877"/>
    </location>
</feature>
<feature type="compositionally biased region" description="Basic and acidic residues" evidence="4">
    <location>
        <begin position="627"/>
        <end position="640"/>
    </location>
</feature>
<dbReference type="Proteomes" id="UP000694552">
    <property type="component" value="Unplaced"/>
</dbReference>
<feature type="compositionally biased region" description="Low complexity" evidence="4">
    <location>
        <begin position="213"/>
        <end position="225"/>
    </location>
</feature>
<feature type="domain" description="PH" evidence="6">
    <location>
        <begin position="493"/>
        <end position="608"/>
    </location>
</feature>
<dbReference type="PANTHER" id="PTHR23176">
    <property type="entry name" value="RHO/RAC/CDC GTPASE-ACTIVATING PROTEIN"/>
    <property type="match status" value="1"/>
</dbReference>
<dbReference type="Gene3D" id="2.30.30.40">
    <property type="entry name" value="SH3 Domains"/>
    <property type="match status" value="1"/>
</dbReference>
<dbReference type="InterPro" id="IPR000198">
    <property type="entry name" value="RhoGAP_dom"/>
</dbReference>
<dbReference type="SUPFAM" id="SSF50044">
    <property type="entry name" value="SH3-domain"/>
    <property type="match status" value="1"/>
</dbReference>
<evidence type="ECO:0000256" key="2">
    <source>
        <dbReference type="ARBA" id="ARBA00022468"/>
    </source>
</evidence>
<feature type="domain" description="WW" evidence="7">
    <location>
        <begin position="276"/>
        <end position="310"/>
    </location>
</feature>
<keyword evidence="2" id="KW-0343">GTPase activation</keyword>
<dbReference type="InterPro" id="IPR001452">
    <property type="entry name" value="SH3_domain"/>
</dbReference>
<dbReference type="PROSITE" id="PS50003">
    <property type="entry name" value="PH_DOMAIN"/>
    <property type="match status" value="1"/>
</dbReference>
<dbReference type="InterPro" id="IPR011993">
    <property type="entry name" value="PH-like_dom_sf"/>
</dbReference>
<dbReference type="CDD" id="cd00201">
    <property type="entry name" value="WW"/>
    <property type="match status" value="2"/>
</dbReference>
<evidence type="ECO:0000259" key="5">
    <source>
        <dbReference type="PROSITE" id="PS50002"/>
    </source>
</evidence>
<dbReference type="InterPro" id="IPR001849">
    <property type="entry name" value="PH_domain"/>
</dbReference>
<evidence type="ECO:0000259" key="7">
    <source>
        <dbReference type="PROSITE" id="PS50020"/>
    </source>
</evidence>
<dbReference type="InterPro" id="IPR001202">
    <property type="entry name" value="WW_dom"/>
</dbReference>
<dbReference type="InterPro" id="IPR036028">
    <property type="entry name" value="SH3-like_dom_sf"/>
</dbReference>
<protein>
    <submittedName>
        <fullName evidence="9">Rho GTPase activating protein 27</fullName>
    </submittedName>
</protein>
<evidence type="ECO:0000313" key="9">
    <source>
        <dbReference type="Ensembl" id="ENSOSUP00000014343.1"/>
    </source>
</evidence>
<reference evidence="9" key="1">
    <citation type="submission" date="2025-08" db="UniProtKB">
        <authorList>
            <consortium name="Ensembl"/>
        </authorList>
    </citation>
    <scope>IDENTIFICATION</scope>
</reference>
<dbReference type="Pfam" id="PF00169">
    <property type="entry name" value="PH"/>
    <property type="match status" value="1"/>
</dbReference>
<dbReference type="Gene3D" id="2.30.29.30">
    <property type="entry name" value="Pleckstrin-homology domain (PH domain)/Phosphotyrosine-binding domain (PTB)"/>
    <property type="match status" value="1"/>
</dbReference>
<reference evidence="9" key="2">
    <citation type="submission" date="2025-09" db="UniProtKB">
        <authorList>
            <consortium name="Ensembl"/>
        </authorList>
    </citation>
    <scope>IDENTIFICATION</scope>
</reference>
<dbReference type="Gene3D" id="2.20.70.10">
    <property type="match status" value="2"/>
</dbReference>
<feature type="region of interest" description="Disordered" evidence="4">
    <location>
        <begin position="607"/>
        <end position="658"/>
    </location>
</feature>
<dbReference type="SUPFAM" id="SSF48350">
    <property type="entry name" value="GTPase activation domain, GAP"/>
    <property type="match status" value="1"/>
</dbReference>
<keyword evidence="10" id="KW-1185">Reference proteome</keyword>
<evidence type="ECO:0000259" key="6">
    <source>
        <dbReference type="PROSITE" id="PS50003"/>
    </source>
</evidence>
<dbReference type="PROSITE" id="PS50002">
    <property type="entry name" value="SH3"/>
    <property type="match status" value="1"/>
</dbReference>
<feature type="compositionally biased region" description="Low complexity" evidence="4">
    <location>
        <begin position="641"/>
        <end position="653"/>
    </location>
</feature>
<evidence type="ECO:0000256" key="1">
    <source>
        <dbReference type="ARBA" id="ARBA00022443"/>
    </source>
</evidence>
<dbReference type="PROSITE" id="PS50020">
    <property type="entry name" value="WW_DOMAIN_2"/>
    <property type="match status" value="2"/>
</dbReference>
<dbReference type="InterPro" id="IPR050729">
    <property type="entry name" value="Rho-GAP"/>
</dbReference>
<dbReference type="AlphaFoldDB" id="A0A8C8B765"/>
<dbReference type="SMART" id="SM00456">
    <property type="entry name" value="WW"/>
    <property type="match status" value="3"/>
</dbReference>
<dbReference type="GO" id="GO:0007165">
    <property type="term" value="P:signal transduction"/>
    <property type="evidence" value="ECO:0007669"/>
    <property type="project" value="InterPro"/>
</dbReference>
<dbReference type="CDD" id="cd13233">
    <property type="entry name" value="PH_ARHGAP9-like"/>
    <property type="match status" value="1"/>
</dbReference>
<dbReference type="Ensembl" id="ENSOSUT00000014823.1">
    <property type="protein sequence ID" value="ENSOSUP00000014343.1"/>
    <property type="gene ID" value="ENSOSUG00000010196.1"/>
</dbReference>
<dbReference type="SUPFAM" id="SSF50729">
    <property type="entry name" value="PH domain-like"/>
    <property type="match status" value="1"/>
</dbReference>
<feature type="compositionally biased region" description="Pro residues" evidence="4">
    <location>
        <begin position="420"/>
        <end position="436"/>
    </location>
</feature>
<evidence type="ECO:0000256" key="4">
    <source>
        <dbReference type="SAM" id="MobiDB-lite"/>
    </source>
</evidence>
<evidence type="ECO:0000256" key="3">
    <source>
        <dbReference type="PROSITE-ProRule" id="PRU00192"/>
    </source>
</evidence>
<proteinExistence type="predicted"/>
<dbReference type="PROSITE" id="PS01159">
    <property type="entry name" value="WW_DOMAIN_1"/>
    <property type="match status" value="2"/>
</dbReference>
<feature type="region of interest" description="Disordered" evidence="4">
    <location>
        <begin position="412"/>
        <end position="455"/>
    </location>
</feature>
<dbReference type="Gene3D" id="1.10.555.10">
    <property type="entry name" value="Rho GTPase activation protein"/>
    <property type="match status" value="1"/>
</dbReference>
<dbReference type="Pfam" id="PF00620">
    <property type="entry name" value="RhoGAP"/>
    <property type="match status" value="1"/>
</dbReference>
<dbReference type="GO" id="GO:0005096">
    <property type="term" value="F:GTPase activator activity"/>
    <property type="evidence" value="ECO:0007669"/>
    <property type="project" value="UniProtKB-KW"/>
</dbReference>
<dbReference type="Pfam" id="PF00397">
    <property type="entry name" value="WW"/>
    <property type="match status" value="2"/>
</dbReference>
<feature type="compositionally biased region" description="Basic and acidic residues" evidence="4">
    <location>
        <begin position="108"/>
        <end position="119"/>
    </location>
</feature>
<evidence type="ECO:0000259" key="8">
    <source>
        <dbReference type="PROSITE" id="PS50238"/>
    </source>
</evidence>
<feature type="domain" description="SH3" evidence="5">
    <location>
        <begin position="7"/>
        <end position="70"/>
    </location>
</feature>
<dbReference type="InterPro" id="IPR008936">
    <property type="entry name" value="Rho_GTPase_activation_prot"/>
</dbReference>
<dbReference type="GO" id="GO:0005737">
    <property type="term" value="C:cytoplasm"/>
    <property type="evidence" value="ECO:0007669"/>
    <property type="project" value="TreeGrafter"/>
</dbReference>
<sequence length="880" mass="97074">MEAAVPAEEALVLVEYGFEYRAKDGTLVSIKPNERYVLLKRTNHHWWHVKRSGDTRPFYIPAQYVKELPPIATPAPLDPPTLGPAGTDPAALTQPPDYEYRFIGAAGAEERDSVPRRDSPPALSSFRVPPGLSAHPAEPVRPSHSLDDLARVTPAPRGATATGPRGDPPGHAHPLSKSRSETLYTPGKDRDVDPEEPPTPIYLNIQELREEAAAAGSAPEEPGSSVSDWETHTDTDSGQLFYYNPVTGETTWDCPFGRAEDGVSPVASPASSLAHSPAFPEWEQHVDEGSGQAFFYNSVTGETSWDPPQAGDGGSSGEMYPGVTRYSPMEQRPPTPEMDYPNLCADELQGYPEEDYSPVGSYDQGAALSLSPRCPEELGSPPGWFGHSHPEGSVFYPEHFTSDTWVQSPAPIRHLRHHPPPLSLRPSVPPSLPPQVPSGSRHDRASSSSSQDSGLFAWHSAAPPALGLKEEKVSTLGRGSQPFPTLAPGRFKSLEKAGVLNRTKTVDRGKRLRKNWSSSWTVLEGGILTFFKDSKHSSAGALRHPSTLTTPEHTVELRGATLAWAGKDKSSKKHVLELKTREGSEFLIQHDSEQIIAAWHKAIADSIGRRGTDPPGEEDAESGAELGSREKLGGSEEKRAAAGQAMGSASGESDSSRVRNKLRKFLQRRPTLQSLRERGYIKDQVFGCSLQALCERERGTVPRFVLQCIQTVERRGLDIDGLYRVSGNLATVQKLRYKVEHDEHLDLDDGRWEDIHVVTGALKLFFRELPEPLVPFSHFDKFIAAIKMQDPTRRGRCIRDLVFSLPPAHHDTMKLLFRHLCRVIKYKEENRMSVQSIAIVFGPTLLRPASEEGNMAMHMVFQNQVVEHILNQYSYIFPDG</sequence>
<feature type="region of interest" description="Disordered" evidence="4">
    <location>
        <begin position="106"/>
        <end position="233"/>
    </location>
</feature>
<keyword evidence="1 3" id="KW-0728">SH3 domain</keyword>
<dbReference type="FunFam" id="2.30.29.30:FF:000206">
    <property type="entry name" value="Rho GTPase activating protein 27"/>
    <property type="match status" value="1"/>
</dbReference>
<dbReference type="SMART" id="SM00324">
    <property type="entry name" value="RhoGAP"/>
    <property type="match status" value="1"/>
</dbReference>
<evidence type="ECO:0000313" key="10">
    <source>
        <dbReference type="Proteomes" id="UP000694552"/>
    </source>
</evidence>
<dbReference type="PANTHER" id="PTHR23176:SF104">
    <property type="entry name" value="RHO GTPASE-ACTIVATING PROTEIN 27"/>
    <property type="match status" value="1"/>
</dbReference>
<feature type="domain" description="WW" evidence="7">
    <location>
        <begin position="227"/>
        <end position="257"/>
    </location>
</feature>
<dbReference type="SUPFAM" id="SSF51045">
    <property type="entry name" value="WW domain"/>
    <property type="match status" value="2"/>
</dbReference>
<dbReference type="PROSITE" id="PS50238">
    <property type="entry name" value="RHOGAP"/>
    <property type="match status" value="1"/>
</dbReference>
<name>A0A8C8B765_9STRI</name>
<organism evidence="9 10">
    <name type="scientific">Otus sunia</name>
    <name type="common">Oriental scops-owl</name>
    <dbReference type="NCBI Taxonomy" id="257818"/>
    <lineage>
        <taxon>Eukaryota</taxon>
        <taxon>Metazoa</taxon>
        <taxon>Chordata</taxon>
        <taxon>Craniata</taxon>
        <taxon>Vertebrata</taxon>
        <taxon>Euteleostomi</taxon>
        <taxon>Archelosauria</taxon>
        <taxon>Archosauria</taxon>
        <taxon>Dinosauria</taxon>
        <taxon>Saurischia</taxon>
        <taxon>Theropoda</taxon>
        <taxon>Coelurosauria</taxon>
        <taxon>Aves</taxon>
        <taxon>Neognathae</taxon>
        <taxon>Neoaves</taxon>
        <taxon>Telluraves</taxon>
        <taxon>Strigiformes</taxon>
        <taxon>Strigidae</taxon>
        <taxon>Otus</taxon>
    </lineage>
</organism>
<accession>A0A8C8B765</accession>
<dbReference type="FunFam" id="1.10.555.10:FF:000003">
    <property type="entry name" value="Putative rho GTPase-activating protein 12"/>
    <property type="match status" value="1"/>
</dbReference>
<dbReference type="CDD" id="cd04403">
    <property type="entry name" value="RhoGAP_ARHGAP27_15_12_9"/>
    <property type="match status" value="1"/>
</dbReference>
<dbReference type="InterPro" id="IPR036020">
    <property type="entry name" value="WW_dom_sf"/>
</dbReference>